<sequence>MFNGMLPRMDRKSTLGYLAVFGSAFCFYMSTVVIKWSAMAGLHIRTSMFTLARFGFGFLVVCIIISLGRYKIRVVKKRFLVGRALLNTLAVFCFFKGVAQTSVAQANILNMTFPLFIALFSWILFKSQRDLGTVMIVLVAFAGVFMILMPADTHFPIGALWGLASGFIAAFAIIILNMARQDHDTLTILFFMFGLGGIVVFCLFFHEMQLPNSHEMVYLFWCSAIAIAGQFLLTQGFKYVSAIEGGIIASTRIFLAAILGPFLVMDPALSFAGWVGAFLIFAGNVLLTVKKVRKFTGRTSNPS</sequence>
<organism evidence="8 9">
    <name type="scientific">Desulfobacter hydrogenophilus</name>
    <dbReference type="NCBI Taxonomy" id="2291"/>
    <lineage>
        <taxon>Bacteria</taxon>
        <taxon>Pseudomonadati</taxon>
        <taxon>Thermodesulfobacteriota</taxon>
        <taxon>Desulfobacteria</taxon>
        <taxon>Desulfobacterales</taxon>
        <taxon>Desulfobacteraceae</taxon>
        <taxon>Desulfobacter</taxon>
    </lineage>
</organism>
<evidence type="ECO:0000259" key="6">
    <source>
        <dbReference type="Pfam" id="PF00892"/>
    </source>
</evidence>
<reference evidence="7 10" key="2">
    <citation type="submission" date="2019-02" db="EMBL/GenBank/DDBJ databases">
        <title>Complete genome sequence of Desulfobacter hydrogenophilus AcRS1.</title>
        <authorList>
            <person name="Marietou A."/>
            <person name="Lund M.B."/>
            <person name="Marshall I.P.G."/>
            <person name="Schreiber L."/>
            <person name="Jorgensen B."/>
        </authorList>
    </citation>
    <scope>NUCLEOTIDE SEQUENCE [LARGE SCALE GENOMIC DNA]</scope>
    <source>
        <strain evidence="7 10">AcRS1</strain>
    </source>
</reference>
<dbReference type="Pfam" id="PF00892">
    <property type="entry name" value="EamA"/>
    <property type="match status" value="2"/>
</dbReference>
<dbReference type="OrthoDB" id="5416219at2"/>
<gene>
    <name evidence="8" type="ORF">DO021_05670</name>
    <name evidence="7" type="ORF">EYB58_01305</name>
</gene>
<reference evidence="8 9" key="1">
    <citation type="submission" date="2018-06" db="EMBL/GenBank/DDBJ databases">
        <title>Complete Genome Sequence of Desulfobacter hydrogenophilus (DSM3380).</title>
        <authorList>
            <person name="Marietou A."/>
            <person name="Schreiber L."/>
            <person name="Marshall I."/>
            <person name="Jorgensen B."/>
        </authorList>
    </citation>
    <scope>NUCLEOTIDE SEQUENCE [LARGE SCALE GENOMIC DNA]</scope>
    <source>
        <strain evidence="8 9">DSM 3380</strain>
    </source>
</reference>
<keyword evidence="10" id="KW-1185">Reference proteome</keyword>
<dbReference type="InterPro" id="IPR000620">
    <property type="entry name" value="EamA_dom"/>
</dbReference>
<evidence type="ECO:0000313" key="9">
    <source>
        <dbReference type="Proteomes" id="UP000248798"/>
    </source>
</evidence>
<dbReference type="SUPFAM" id="SSF103481">
    <property type="entry name" value="Multidrug resistance efflux transporter EmrE"/>
    <property type="match status" value="2"/>
</dbReference>
<feature type="domain" description="EamA" evidence="6">
    <location>
        <begin position="15"/>
        <end position="148"/>
    </location>
</feature>
<evidence type="ECO:0000256" key="2">
    <source>
        <dbReference type="ARBA" id="ARBA00022692"/>
    </source>
</evidence>
<evidence type="ECO:0000256" key="3">
    <source>
        <dbReference type="ARBA" id="ARBA00022989"/>
    </source>
</evidence>
<protein>
    <submittedName>
        <fullName evidence="7">DMT family transporter</fullName>
    </submittedName>
    <submittedName>
        <fullName evidence="8">EamA/RhaT family transporter</fullName>
    </submittedName>
</protein>
<proteinExistence type="predicted"/>
<feature type="transmembrane region" description="Helical" evidence="5">
    <location>
        <begin position="80"/>
        <end position="98"/>
    </location>
</feature>
<evidence type="ECO:0000256" key="4">
    <source>
        <dbReference type="ARBA" id="ARBA00023136"/>
    </source>
</evidence>
<dbReference type="Proteomes" id="UP000293902">
    <property type="component" value="Chromosome"/>
</dbReference>
<evidence type="ECO:0000256" key="5">
    <source>
        <dbReference type="SAM" id="Phobius"/>
    </source>
</evidence>
<feature type="transmembrane region" description="Helical" evidence="5">
    <location>
        <begin position="157"/>
        <end position="179"/>
    </location>
</feature>
<feature type="domain" description="EamA" evidence="6">
    <location>
        <begin position="157"/>
        <end position="288"/>
    </location>
</feature>
<dbReference type="Proteomes" id="UP000248798">
    <property type="component" value="Unassembled WGS sequence"/>
</dbReference>
<dbReference type="InterPro" id="IPR037185">
    <property type="entry name" value="EmrE-like"/>
</dbReference>
<accession>A0A328FE18</accession>
<keyword evidence="2 5" id="KW-0812">Transmembrane</keyword>
<feature type="transmembrane region" description="Helical" evidence="5">
    <location>
        <begin position="104"/>
        <end position="125"/>
    </location>
</feature>
<dbReference type="EMBL" id="CP036313">
    <property type="protein sequence ID" value="QBH11679.1"/>
    <property type="molecule type" value="Genomic_DNA"/>
</dbReference>
<evidence type="ECO:0000313" key="10">
    <source>
        <dbReference type="Proteomes" id="UP000293902"/>
    </source>
</evidence>
<dbReference type="RefSeq" id="WP_111954596.1">
    <property type="nucleotide sequence ID" value="NZ_CP036313.1"/>
</dbReference>
<dbReference type="GO" id="GO:0016020">
    <property type="term" value="C:membrane"/>
    <property type="evidence" value="ECO:0007669"/>
    <property type="project" value="UniProtKB-SubCell"/>
</dbReference>
<feature type="transmembrane region" description="Helical" evidence="5">
    <location>
        <begin position="218"/>
        <end position="234"/>
    </location>
</feature>
<dbReference type="EMBL" id="QLNI01000009">
    <property type="protein sequence ID" value="RAM02891.1"/>
    <property type="molecule type" value="Genomic_DNA"/>
</dbReference>
<dbReference type="PANTHER" id="PTHR22911">
    <property type="entry name" value="ACYL-MALONYL CONDENSING ENZYME-RELATED"/>
    <property type="match status" value="1"/>
</dbReference>
<feature type="transmembrane region" description="Helical" evidence="5">
    <location>
        <begin position="246"/>
        <end position="265"/>
    </location>
</feature>
<feature type="transmembrane region" description="Helical" evidence="5">
    <location>
        <begin position="271"/>
        <end position="289"/>
    </location>
</feature>
<keyword evidence="4 5" id="KW-0472">Membrane</keyword>
<feature type="transmembrane region" description="Helical" evidence="5">
    <location>
        <begin position="132"/>
        <end position="151"/>
    </location>
</feature>
<name>A0A328FE18_9BACT</name>
<feature type="transmembrane region" description="Helical" evidence="5">
    <location>
        <begin position="15"/>
        <end position="36"/>
    </location>
</feature>
<comment type="subcellular location">
    <subcellularLocation>
        <location evidence="1">Membrane</location>
        <topology evidence="1">Multi-pass membrane protein</topology>
    </subcellularLocation>
</comment>
<evidence type="ECO:0000313" key="7">
    <source>
        <dbReference type="EMBL" id="QBH11679.1"/>
    </source>
</evidence>
<keyword evidence="3 5" id="KW-1133">Transmembrane helix</keyword>
<feature type="transmembrane region" description="Helical" evidence="5">
    <location>
        <begin position="48"/>
        <end position="68"/>
    </location>
</feature>
<evidence type="ECO:0000256" key="1">
    <source>
        <dbReference type="ARBA" id="ARBA00004141"/>
    </source>
</evidence>
<dbReference type="PANTHER" id="PTHR22911:SF6">
    <property type="entry name" value="SOLUTE CARRIER FAMILY 35 MEMBER G1"/>
    <property type="match status" value="1"/>
</dbReference>
<evidence type="ECO:0000313" key="8">
    <source>
        <dbReference type="EMBL" id="RAM02891.1"/>
    </source>
</evidence>
<feature type="transmembrane region" description="Helical" evidence="5">
    <location>
        <begin position="186"/>
        <end position="206"/>
    </location>
</feature>
<dbReference type="AlphaFoldDB" id="A0A328FE18"/>